<organism evidence="2 3">
    <name type="scientific">Sporomusa acidovorans (strain ATCC 49682 / DSM 3132 / Mol)</name>
    <dbReference type="NCBI Taxonomy" id="1123286"/>
    <lineage>
        <taxon>Bacteria</taxon>
        <taxon>Bacillati</taxon>
        <taxon>Bacillota</taxon>
        <taxon>Negativicutes</taxon>
        <taxon>Selenomonadales</taxon>
        <taxon>Sporomusaceae</taxon>
        <taxon>Sporomusa</taxon>
    </lineage>
</organism>
<accession>A0ABZ3JAP5</accession>
<feature type="compositionally biased region" description="Polar residues" evidence="1">
    <location>
        <begin position="1"/>
        <end position="12"/>
    </location>
</feature>
<evidence type="ECO:0000313" key="2">
    <source>
        <dbReference type="EMBL" id="XFO75350.1"/>
    </source>
</evidence>
<name>A0ABZ3JAP5_SPOA4</name>
<dbReference type="RefSeq" id="WP_093793351.1">
    <property type="nucleotide sequence ID" value="NZ_CP155571.1"/>
</dbReference>
<dbReference type="EMBL" id="CP155571">
    <property type="protein sequence ID" value="XFO75350.1"/>
    <property type="molecule type" value="Genomic_DNA"/>
</dbReference>
<feature type="region of interest" description="Disordered" evidence="1">
    <location>
        <begin position="1"/>
        <end position="103"/>
    </location>
</feature>
<gene>
    <name evidence="2" type="ORF">SPACI_054690</name>
</gene>
<keyword evidence="3" id="KW-1185">Reference proteome</keyword>
<evidence type="ECO:0000256" key="1">
    <source>
        <dbReference type="SAM" id="MobiDB-lite"/>
    </source>
</evidence>
<sequence>MVNKNTGHPNVENSDKVFDTDGMEASLTQSNLTQSFDNAQENSAQNNKSSSDASLDHKADAIINLNGTPESASTGTARTALMQSDQQGHTFQVDKDSRITTYR</sequence>
<feature type="compositionally biased region" description="Polar residues" evidence="1">
    <location>
        <begin position="26"/>
        <end position="53"/>
    </location>
</feature>
<feature type="compositionally biased region" description="Polar residues" evidence="1">
    <location>
        <begin position="65"/>
        <end position="90"/>
    </location>
</feature>
<feature type="compositionally biased region" description="Basic and acidic residues" evidence="1">
    <location>
        <begin position="92"/>
        <end position="103"/>
    </location>
</feature>
<reference evidence="2" key="1">
    <citation type="submission" date="2024-05" db="EMBL/GenBank/DDBJ databases">
        <title>Isolation and characterization of Sporomusa carbonis sp. nov., a carboxydotrophic hydrogenogen in the genus of Sporomusa isolated from a charcoal burning pile.</title>
        <authorList>
            <person name="Boeer T."/>
            <person name="Rosenbaum F."/>
            <person name="Eysell L."/>
            <person name="Mueller V."/>
            <person name="Daniel R."/>
            <person name="Poehlein A."/>
        </authorList>
    </citation>
    <scope>NUCLEOTIDE SEQUENCE [LARGE SCALE GENOMIC DNA]</scope>
    <source>
        <strain evidence="2">DSM 3132</strain>
    </source>
</reference>
<evidence type="ECO:0000313" key="3">
    <source>
        <dbReference type="Proteomes" id="UP000216052"/>
    </source>
</evidence>
<protein>
    <submittedName>
        <fullName evidence="2">Uncharacterized protein</fullName>
    </submittedName>
</protein>
<proteinExistence type="predicted"/>
<dbReference type="Proteomes" id="UP000216052">
    <property type="component" value="Chromosome"/>
</dbReference>